<dbReference type="EMBL" id="LR797193">
    <property type="protein sequence ID" value="CAB4193088.1"/>
    <property type="molecule type" value="Genomic_DNA"/>
</dbReference>
<sequence length="102" mass="11853">MSFIYSIERPVSLAYNMAQIELDNRKRFRVIIAVNDAVGRTLSLYDETVTLRGIRKMMKPVVKVQPNNVLANMIRPASWTVIIEQDDYIKVRTVPFKKPTLR</sequence>
<accession>A0A6J5RHA9</accession>
<protein>
    <submittedName>
        <fullName evidence="1">Uncharacterized protein</fullName>
    </submittedName>
</protein>
<organism evidence="1">
    <name type="scientific">uncultured Caudovirales phage</name>
    <dbReference type="NCBI Taxonomy" id="2100421"/>
    <lineage>
        <taxon>Viruses</taxon>
        <taxon>Duplodnaviria</taxon>
        <taxon>Heunggongvirae</taxon>
        <taxon>Uroviricota</taxon>
        <taxon>Caudoviricetes</taxon>
        <taxon>Peduoviridae</taxon>
        <taxon>Maltschvirus</taxon>
        <taxon>Maltschvirus maltsch</taxon>
    </lineage>
</organism>
<gene>
    <name evidence="1" type="ORF">UFOVP1246_39</name>
</gene>
<name>A0A6J5RHA9_9CAUD</name>
<reference evidence="1" key="1">
    <citation type="submission" date="2020-05" db="EMBL/GenBank/DDBJ databases">
        <authorList>
            <person name="Chiriac C."/>
            <person name="Salcher M."/>
            <person name="Ghai R."/>
            <person name="Kavagutti S V."/>
        </authorList>
    </citation>
    <scope>NUCLEOTIDE SEQUENCE</scope>
</reference>
<evidence type="ECO:0000313" key="1">
    <source>
        <dbReference type="EMBL" id="CAB4193088.1"/>
    </source>
</evidence>
<proteinExistence type="predicted"/>